<feature type="region of interest" description="Disordered" evidence="1">
    <location>
        <begin position="1"/>
        <end position="32"/>
    </location>
</feature>
<sequence length="266" mass="31036">MGRKRKRAPTKQSWASTSSRKQKKRRKTRGHALNQAKFLLAEKDHLNSTDKTSHFEEMMKRMENLENEVKLLKSELVKTCPLPRYNQYYQPPYEFLVGRQLVHVEIIIPLDLQHKKDMHHPVFPAYQYHLPHPTPPPPPPILPPAAPPLAFLKKKQTGSKAIDSNENKNKPSKTLVTLEDLKKVKLRKVKQVDENDKENVQPESETTSFKLQPKKVSLNKQDLQCVVSLREIKKVTLKRTKKETELEKMKLRTLKKWWSQGETCAK</sequence>
<dbReference type="OrthoDB" id="5974127at2759"/>
<dbReference type="Proteomes" id="UP001163046">
    <property type="component" value="Unassembled WGS sequence"/>
</dbReference>
<evidence type="ECO:0000313" key="2">
    <source>
        <dbReference type="EMBL" id="KAJ7389115.1"/>
    </source>
</evidence>
<gene>
    <name evidence="2" type="ORF">OS493_033437</name>
</gene>
<organism evidence="2 3">
    <name type="scientific">Desmophyllum pertusum</name>
    <dbReference type="NCBI Taxonomy" id="174260"/>
    <lineage>
        <taxon>Eukaryota</taxon>
        <taxon>Metazoa</taxon>
        <taxon>Cnidaria</taxon>
        <taxon>Anthozoa</taxon>
        <taxon>Hexacorallia</taxon>
        <taxon>Scleractinia</taxon>
        <taxon>Caryophylliina</taxon>
        <taxon>Caryophylliidae</taxon>
        <taxon>Desmophyllum</taxon>
    </lineage>
</organism>
<proteinExistence type="predicted"/>
<comment type="caution">
    <text evidence="2">The sequence shown here is derived from an EMBL/GenBank/DDBJ whole genome shotgun (WGS) entry which is preliminary data.</text>
</comment>
<name>A0A9X0D6Z5_9CNID</name>
<keyword evidence="3" id="KW-1185">Reference proteome</keyword>
<evidence type="ECO:0000313" key="3">
    <source>
        <dbReference type="Proteomes" id="UP001163046"/>
    </source>
</evidence>
<protein>
    <submittedName>
        <fullName evidence="2">Uncharacterized protein</fullName>
    </submittedName>
</protein>
<reference evidence="2" key="1">
    <citation type="submission" date="2023-01" db="EMBL/GenBank/DDBJ databases">
        <title>Genome assembly of the deep-sea coral Lophelia pertusa.</title>
        <authorList>
            <person name="Herrera S."/>
            <person name="Cordes E."/>
        </authorList>
    </citation>
    <scope>NUCLEOTIDE SEQUENCE</scope>
    <source>
        <strain evidence="2">USNM1676648</strain>
        <tissue evidence="2">Polyp</tissue>
    </source>
</reference>
<evidence type="ECO:0000256" key="1">
    <source>
        <dbReference type="SAM" id="MobiDB-lite"/>
    </source>
</evidence>
<dbReference type="EMBL" id="MU825440">
    <property type="protein sequence ID" value="KAJ7389115.1"/>
    <property type="molecule type" value="Genomic_DNA"/>
</dbReference>
<accession>A0A9X0D6Z5</accession>
<feature type="compositionally biased region" description="Basic residues" evidence="1">
    <location>
        <begin position="20"/>
        <end position="30"/>
    </location>
</feature>
<dbReference type="AlphaFoldDB" id="A0A9X0D6Z5"/>